<dbReference type="Pfam" id="PF00534">
    <property type="entry name" value="Glycos_transf_1"/>
    <property type="match status" value="1"/>
</dbReference>
<keyword evidence="2" id="KW-0808">Transferase</keyword>
<dbReference type="PANTHER" id="PTHR12526:SF630">
    <property type="entry name" value="GLYCOSYLTRANSFERASE"/>
    <property type="match status" value="1"/>
</dbReference>
<dbReference type="InterPro" id="IPR001296">
    <property type="entry name" value="Glyco_trans_1"/>
</dbReference>
<dbReference type="EC" id="2.4.-.-" evidence="2"/>
<sequence length="366" mass="42356">MDRINEYVMKTLLYFVSKITDSGGVSRVLSLKVNFLADVLGYKVHIISTNDTRQLPFFCFSDKVKIHFSEIKVNGFMSLLELKKESKKKINEIQPDIVLVTDNGIKGLFIREWVPDSIPCIYELHASPKHFYKTGYQGIKKYMNNFFIDKYLSKYQRVVVLRDEFVLPDINLSKQLVIPNPLSFYVENDNALNHKKAIAVGRLISLKGYNRLLSGWKKITDKHPEYVLDIFGEASEEYDIHEVIASYNLQKNVYVFPPTAQIKEKYLEANFLLHGSFSESFGMVFLEAMQCCLPIVYYNDIGNGDFLNKRNSFGVTNEAEFVEAVDTLIKNSILRKEMGQNAKQTSDLYKLEIIMSYWDALFREIK</sequence>
<feature type="domain" description="Glycosyl transferase family 1" evidence="1">
    <location>
        <begin position="192"/>
        <end position="344"/>
    </location>
</feature>
<gene>
    <name evidence="2" type="ORF">QW060_04650</name>
</gene>
<dbReference type="RefSeq" id="WP_290362487.1">
    <property type="nucleotide sequence ID" value="NZ_JAUFQU010000001.1"/>
</dbReference>
<comment type="caution">
    <text evidence="2">The sequence shown here is derived from an EMBL/GenBank/DDBJ whole genome shotgun (WGS) entry which is preliminary data.</text>
</comment>
<dbReference type="Proteomes" id="UP001242368">
    <property type="component" value="Unassembled WGS sequence"/>
</dbReference>
<reference evidence="3" key="1">
    <citation type="journal article" date="2019" name="Int. J. Syst. Evol. Microbiol.">
        <title>The Global Catalogue of Microorganisms (GCM) 10K type strain sequencing project: providing services to taxonomists for standard genome sequencing and annotation.</title>
        <authorList>
            <consortium name="The Broad Institute Genomics Platform"/>
            <consortium name="The Broad Institute Genome Sequencing Center for Infectious Disease"/>
            <person name="Wu L."/>
            <person name="Ma J."/>
        </authorList>
    </citation>
    <scope>NUCLEOTIDE SEQUENCE [LARGE SCALE GENOMIC DNA]</scope>
    <source>
        <strain evidence="3">CECT 7184</strain>
    </source>
</reference>
<keyword evidence="3" id="KW-1185">Reference proteome</keyword>
<dbReference type="EMBL" id="JAUFQU010000001">
    <property type="protein sequence ID" value="MDN3706414.1"/>
    <property type="molecule type" value="Genomic_DNA"/>
</dbReference>
<organism evidence="2 3">
    <name type="scientific">Paenimyroides ceti</name>
    <dbReference type="NCBI Taxonomy" id="395087"/>
    <lineage>
        <taxon>Bacteria</taxon>
        <taxon>Pseudomonadati</taxon>
        <taxon>Bacteroidota</taxon>
        <taxon>Flavobacteriia</taxon>
        <taxon>Flavobacteriales</taxon>
        <taxon>Flavobacteriaceae</taxon>
        <taxon>Paenimyroides</taxon>
    </lineage>
</organism>
<keyword evidence="2" id="KW-0328">Glycosyltransferase</keyword>
<accession>A0ABT8CPH8</accession>
<dbReference type="Gene3D" id="3.40.50.2000">
    <property type="entry name" value="Glycogen Phosphorylase B"/>
    <property type="match status" value="2"/>
</dbReference>
<evidence type="ECO:0000313" key="2">
    <source>
        <dbReference type="EMBL" id="MDN3706414.1"/>
    </source>
</evidence>
<evidence type="ECO:0000313" key="3">
    <source>
        <dbReference type="Proteomes" id="UP001242368"/>
    </source>
</evidence>
<proteinExistence type="predicted"/>
<dbReference type="PANTHER" id="PTHR12526">
    <property type="entry name" value="GLYCOSYLTRANSFERASE"/>
    <property type="match status" value="1"/>
</dbReference>
<protein>
    <submittedName>
        <fullName evidence="2">Glycosyltransferase</fullName>
        <ecNumber evidence="2">2.4.-.-</ecNumber>
    </submittedName>
</protein>
<evidence type="ECO:0000259" key="1">
    <source>
        <dbReference type="Pfam" id="PF00534"/>
    </source>
</evidence>
<dbReference type="GO" id="GO:0016757">
    <property type="term" value="F:glycosyltransferase activity"/>
    <property type="evidence" value="ECO:0007669"/>
    <property type="project" value="UniProtKB-KW"/>
</dbReference>
<dbReference type="SUPFAM" id="SSF53756">
    <property type="entry name" value="UDP-Glycosyltransferase/glycogen phosphorylase"/>
    <property type="match status" value="1"/>
</dbReference>
<name>A0ABT8CPH8_9FLAO</name>